<organism evidence="3 4">
    <name type="scientific">Aureispira anguillae</name>
    <dbReference type="NCBI Taxonomy" id="2864201"/>
    <lineage>
        <taxon>Bacteria</taxon>
        <taxon>Pseudomonadati</taxon>
        <taxon>Bacteroidota</taxon>
        <taxon>Saprospiria</taxon>
        <taxon>Saprospirales</taxon>
        <taxon>Saprospiraceae</taxon>
        <taxon>Aureispira</taxon>
    </lineage>
</organism>
<proteinExistence type="predicted"/>
<evidence type="ECO:0000259" key="2">
    <source>
        <dbReference type="Pfam" id="PF12146"/>
    </source>
</evidence>
<dbReference type="InterPro" id="IPR029058">
    <property type="entry name" value="AB_hydrolase_fold"/>
</dbReference>
<feature type="transmembrane region" description="Helical" evidence="1">
    <location>
        <begin position="5"/>
        <end position="27"/>
    </location>
</feature>
<accession>A0A915YGA4</accession>
<gene>
    <name evidence="3" type="ORF">AsAng_0033440</name>
</gene>
<keyword evidence="1" id="KW-0472">Membrane</keyword>
<dbReference type="SUPFAM" id="SSF53474">
    <property type="entry name" value="alpha/beta-Hydrolases"/>
    <property type="match status" value="1"/>
</dbReference>
<dbReference type="AlphaFoldDB" id="A0A915YGA4"/>
<dbReference type="KEGG" id="aup:AsAng_0033440"/>
<dbReference type="Pfam" id="PF12146">
    <property type="entry name" value="Hydrolase_4"/>
    <property type="match status" value="1"/>
</dbReference>
<dbReference type="InterPro" id="IPR022742">
    <property type="entry name" value="Hydrolase_4"/>
</dbReference>
<dbReference type="Gene3D" id="3.40.50.1820">
    <property type="entry name" value="alpha/beta hydrolase"/>
    <property type="match status" value="1"/>
</dbReference>
<protein>
    <submittedName>
        <fullName evidence="3">Lysophospholipase</fullName>
    </submittedName>
</protein>
<sequence>MLIMFLFKIITIIGLIYALVCLMAYWLQETLLFHPEVLPMDLVFKFEHNFEELYLEVAEGVHLHALHFKLKAPKGLVFYVHGNAGSLQDWGSLSSLYASLGYDLLMFDYRGFGKSNGKITSQKQFFADVQAFYDYAKNLYDESTILVEGFSIGTASATKIAVDNNPRYLILKAPYYSLPHLIKTKHPYLPSSLLKYRFMTIDFLKQVKCPVTIFHGTIDELIPIANSERLAAEVPRVEYIPIVDCLHNDIPYQEIYKKKMQTLLI</sequence>
<dbReference type="EMBL" id="AP026867">
    <property type="protein sequence ID" value="BDS12620.1"/>
    <property type="molecule type" value="Genomic_DNA"/>
</dbReference>
<feature type="domain" description="Serine aminopeptidase S33" evidence="2">
    <location>
        <begin position="72"/>
        <end position="181"/>
    </location>
</feature>
<dbReference type="RefSeq" id="WP_264787982.1">
    <property type="nucleotide sequence ID" value="NZ_AP026867.1"/>
</dbReference>
<dbReference type="PANTHER" id="PTHR12277">
    <property type="entry name" value="ALPHA/BETA HYDROLASE DOMAIN-CONTAINING PROTEIN"/>
    <property type="match status" value="1"/>
</dbReference>
<evidence type="ECO:0000256" key="1">
    <source>
        <dbReference type="SAM" id="Phobius"/>
    </source>
</evidence>
<keyword evidence="4" id="KW-1185">Reference proteome</keyword>
<evidence type="ECO:0000313" key="3">
    <source>
        <dbReference type="EMBL" id="BDS12620.1"/>
    </source>
</evidence>
<dbReference type="Proteomes" id="UP001060919">
    <property type="component" value="Chromosome"/>
</dbReference>
<evidence type="ECO:0000313" key="4">
    <source>
        <dbReference type="Proteomes" id="UP001060919"/>
    </source>
</evidence>
<name>A0A915YGA4_9BACT</name>
<keyword evidence="1" id="KW-0812">Transmembrane</keyword>
<keyword evidence="1" id="KW-1133">Transmembrane helix</keyword>
<dbReference type="PANTHER" id="PTHR12277:SF81">
    <property type="entry name" value="PROTEIN ABHD13"/>
    <property type="match status" value="1"/>
</dbReference>
<reference evidence="3" key="1">
    <citation type="submission" date="2022-09" db="EMBL/GenBank/DDBJ databases">
        <title>Aureispira anguillicida sp. nov., isolated from Leptocephalus of Japanese eel Anguilla japonica.</title>
        <authorList>
            <person name="Yuasa K."/>
            <person name="Mekata T."/>
            <person name="Ikunari K."/>
        </authorList>
    </citation>
    <scope>NUCLEOTIDE SEQUENCE</scope>
    <source>
        <strain evidence="3">EL160426</strain>
    </source>
</reference>